<dbReference type="PANTHER" id="PTHR37534">
    <property type="entry name" value="TRANSCRIPTIONAL ACTIVATOR PROTEIN UGA3"/>
    <property type="match status" value="1"/>
</dbReference>
<evidence type="ECO:0000256" key="3">
    <source>
        <dbReference type="SAM" id="MobiDB-lite"/>
    </source>
</evidence>
<feature type="compositionally biased region" description="Basic residues" evidence="3">
    <location>
        <begin position="80"/>
        <end position="108"/>
    </location>
</feature>
<protein>
    <submittedName>
        <fullName evidence="4">Unnamed protein product</fullName>
    </submittedName>
</protein>
<name>A0A9W6T9H8_CANBO</name>
<dbReference type="AlphaFoldDB" id="A0A9W6T9H8"/>
<organism evidence="4 5">
    <name type="scientific">Candida boidinii</name>
    <name type="common">Yeast</name>
    <dbReference type="NCBI Taxonomy" id="5477"/>
    <lineage>
        <taxon>Eukaryota</taxon>
        <taxon>Fungi</taxon>
        <taxon>Dikarya</taxon>
        <taxon>Ascomycota</taxon>
        <taxon>Saccharomycotina</taxon>
        <taxon>Pichiomycetes</taxon>
        <taxon>Pichiales</taxon>
        <taxon>Pichiaceae</taxon>
        <taxon>Ogataea</taxon>
        <taxon>Ogataea/Candida clade</taxon>
    </lineage>
</organism>
<evidence type="ECO:0000313" key="4">
    <source>
        <dbReference type="EMBL" id="GME81055.1"/>
    </source>
</evidence>
<sequence>MMTKEKKNGESTTDGEHDKKDKEGIRRNSNEERDHRKSSIISSSDDSVDEDNEYKRNLFSLEEVSMGSKRSMHDTTNKHDIKKRKLDSSKKKDKKNKKKNKKRHNHGKQRNDSSFNLIEKFRSFNLEGGDAVDPLLGVGQTLFPIIGKVATLICKVRKEKKNSLMIVSQAVELKSELEKWTSSSTISLLNKNSIEDPLFDLASAIATAEAYRISTLLYLHQAVPEIPSLSSHQLAEKVLMLLASIPKSSRTCIAHIFPLLVASCEALPGDEREWVRNRWELLSKKMWIGNIDRALEVVKEVWSRKDLVRKRNQAKRRNSMNFKKNKSQRKRSLQKNEEDEVEEEDSDGNSGIVKLANQISGYINGGDMNDEIEEEEDRIKSWTHWTTVMKDWGWEVLLA</sequence>
<comment type="caution">
    <text evidence="4">The sequence shown here is derived from an EMBL/GenBank/DDBJ whole genome shotgun (WGS) entry which is preliminary data.</text>
</comment>
<reference evidence="4" key="1">
    <citation type="submission" date="2023-04" db="EMBL/GenBank/DDBJ databases">
        <title>Candida boidinii NBRC 10035.</title>
        <authorList>
            <person name="Ichikawa N."/>
            <person name="Sato H."/>
            <person name="Tonouchi N."/>
        </authorList>
    </citation>
    <scope>NUCLEOTIDE SEQUENCE</scope>
    <source>
        <strain evidence="4">NBRC 10035</strain>
    </source>
</reference>
<dbReference type="GO" id="GO:0045944">
    <property type="term" value="P:positive regulation of transcription by RNA polymerase II"/>
    <property type="evidence" value="ECO:0007669"/>
    <property type="project" value="TreeGrafter"/>
</dbReference>
<proteinExistence type="predicted"/>
<feature type="compositionally biased region" description="Basic residues" evidence="3">
    <location>
        <begin position="313"/>
        <end position="333"/>
    </location>
</feature>
<dbReference type="GO" id="GO:0003700">
    <property type="term" value="F:DNA-binding transcription factor activity"/>
    <property type="evidence" value="ECO:0007669"/>
    <property type="project" value="TreeGrafter"/>
</dbReference>
<evidence type="ECO:0000256" key="1">
    <source>
        <dbReference type="ARBA" id="ARBA00004123"/>
    </source>
</evidence>
<gene>
    <name evidence="4" type="ORF">Cboi02_000651600</name>
</gene>
<comment type="subcellular location">
    <subcellularLocation>
        <location evidence="1">Nucleus</location>
    </subcellularLocation>
</comment>
<keyword evidence="2" id="KW-0539">Nucleus</keyword>
<keyword evidence="5" id="KW-1185">Reference proteome</keyword>
<dbReference type="InterPro" id="IPR021858">
    <property type="entry name" value="Fun_TF"/>
</dbReference>
<dbReference type="Pfam" id="PF11951">
    <property type="entry name" value="Fungal_trans_2"/>
    <property type="match status" value="1"/>
</dbReference>
<dbReference type="EMBL" id="BSXN01004331">
    <property type="protein sequence ID" value="GME81055.1"/>
    <property type="molecule type" value="Genomic_DNA"/>
</dbReference>
<dbReference type="GO" id="GO:0000976">
    <property type="term" value="F:transcription cis-regulatory region binding"/>
    <property type="evidence" value="ECO:0007669"/>
    <property type="project" value="TreeGrafter"/>
</dbReference>
<evidence type="ECO:0000313" key="5">
    <source>
        <dbReference type="Proteomes" id="UP001165120"/>
    </source>
</evidence>
<feature type="region of interest" description="Disordered" evidence="3">
    <location>
        <begin position="1"/>
        <end position="112"/>
    </location>
</feature>
<accession>A0A9W6T9H8</accession>
<feature type="compositionally biased region" description="Basic and acidic residues" evidence="3">
    <location>
        <begin position="1"/>
        <end position="37"/>
    </location>
</feature>
<dbReference type="PANTHER" id="PTHR37534:SF15">
    <property type="entry name" value="ZN(II)2CYS6 TRANSCRIPTION FACTOR (EUROFUNG)"/>
    <property type="match status" value="1"/>
</dbReference>
<feature type="region of interest" description="Disordered" evidence="3">
    <location>
        <begin position="313"/>
        <end position="350"/>
    </location>
</feature>
<feature type="compositionally biased region" description="Acidic residues" evidence="3">
    <location>
        <begin position="337"/>
        <end position="347"/>
    </location>
</feature>
<evidence type="ECO:0000256" key="2">
    <source>
        <dbReference type="ARBA" id="ARBA00023242"/>
    </source>
</evidence>
<dbReference type="GO" id="GO:0005634">
    <property type="term" value="C:nucleus"/>
    <property type="evidence" value="ECO:0007669"/>
    <property type="project" value="UniProtKB-SubCell"/>
</dbReference>
<dbReference type="Proteomes" id="UP001165120">
    <property type="component" value="Unassembled WGS sequence"/>
</dbReference>